<protein>
    <recommendedName>
        <fullName evidence="3">EF-hand domain-containing protein</fullName>
    </recommendedName>
</protein>
<dbReference type="InterPro" id="IPR011992">
    <property type="entry name" value="EF-hand-dom_pair"/>
</dbReference>
<keyword evidence="1" id="KW-0106">Calcium</keyword>
<dbReference type="SUPFAM" id="SSF47473">
    <property type="entry name" value="EF-hand"/>
    <property type="match status" value="1"/>
</dbReference>
<accession>A0A0G4J6I9</accession>
<dbReference type="PROSITE" id="PS50222">
    <property type="entry name" value="EF_HAND_2"/>
    <property type="match status" value="1"/>
</dbReference>
<evidence type="ECO:0000313" key="5">
    <source>
        <dbReference type="Proteomes" id="UP000039324"/>
    </source>
</evidence>
<proteinExistence type="predicted"/>
<dbReference type="STRING" id="37360.A0A0G4J6I9"/>
<reference evidence="4 5" key="1">
    <citation type="submission" date="2015-02" db="EMBL/GenBank/DDBJ databases">
        <authorList>
            <person name="Chooi Y.-H."/>
        </authorList>
    </citation>
    <scope>NUCLEOTIDE SEQUENCE [LARGE SCALE GENOMIC DNA]</scope>
    <source>
        <strain evidence="4">E3</strain>
    </source>
</reference>
<dbReference type="CDD" id="cd00051">
    <property type="entry name" value="EFh"/>
    <property type="match status" value="1"/>
</dbReference>
<dbReference type="OrthoDB" id="293868at2759"/>
<evidence type="ECO:0000256" key="1">
    <source>
        <dbReference type="ARBA" id="ARBA00022837"/>
    </source>
</evidence>
<name>A0A0G4J6I9_PLABS</name>
<dbReference type="InterPro" id="IPR002048">
    <property type="entry name" value="EF_hand_dom"/>
</dbReference>
<evidence type="ECO:0000259" key="3">
    <source>
        <dbReference type="PROSITE" id="PS50222"/>
    </source>
</evidence>
<sequence length="3229" mass="358033">MVDAKAGTVCTADWSSETVRGQFLDVFVDESDANDFATCFRDISSVLQVILGNRQWTARFGPADLLALSTFAKAFEESAQVCTKLSSLRTVPVNFANFSDVLGELQDRLGRLDVNSCLAFEGGLLSADGTRTPMVYIFFRRESTFTLAICNTTFGAAKYHPSRGENGGKTRVMQTILVDEIPLATICQESAGLFALLRMFIVRCKENTLDMLYEVIVPYLCGRPVKHLRARQPLRHFRTPQRSNTAYRSVREALLAGLILHGFNAQHVKYLTFLIRLAVLQSITGPAPSSVASLVAQEMASCASKRVAASLLTDQMIADVAALLREIMPAKATSVPSIKFPERETVRWMPLPSCDALAARFQMEDRYLAKERPSIPPPKPVICSYAELHDCAFVGSDTTSNRLTRLVPIARRIVQSSDRLHLMMLTDIVEQFTLRLELPFTIEIPSTMLSTADALFDLAEVYLSASLAQQSTDEQLQRMTITLAMLAAAFDSVLVSIPGEDVPPVTSALSQFVFGLGNGTGESLERLTRESAFPLEPAFSRARTRILTYFSNVPPTRQSFQVHPPDGILDDGHISLVQFLKKAMEAGHLAKGRFVRLSFDEVVQNLPTMSSLVPRLHQYLAMAAFIAIVLDNSRARVGPGYYAIGQGLFLPDLTIQRDATGVPRMQIAMLNRTRLRFVSSKPRAFLPESELRMHLSAQESYSLYRILLQAEGSLRINLLMDFVRNGRWHLMHDAAWFQQLFRHTLFRCGLPGEKPVIAEVPSPTSPFNNNALETHPHPGTIVEFVLDAILVQTNSCEGSLTDSLRFIIELAIAMLSHGVDDTKQRLKAFLADDVIRRCVGWRNEALSMRDPERLVEVFSLEIRLGELLTDRGAPSVDALVSLAAPIAFIKAWSLLCSTKTASHILACRRGIQVRNSVSQTLQEHPEWSNAVLDGIFDVVSLSQAPLVSGPWVADKSVYTRGSVAFDIQSLSFTFSGNDQHIGRVVPLPDSIKLNPDVARQIPSQARFGTCVREGLWRIADCDLEVHLSPAFNDTLLGELFRRPLSSCTEDERWIADVLGGMQHASMFLRTTPIPLPTLARAWVLDTSANVMLLVHRGAGIVRTFDMSPPACIIVRAQKDVYVSRNTMLSFADIPRMLVADAESMWRPMNSLSVDVAPGIRLALRKVIPDPESEEVTTGKKPGAKASAKAPAPTPKPAPGKSTSTDPPPSDADPALQEQMRWVDQVKAEGILVGWSAIITKAASETTALRLCGTCSDSTAEDAVNILVDSNDGSSPFTRALLWTQAMDTDPEPGTPVRLSSIGTPSGVCAAIEPDRTISVLVDGSTYTVEQPEGFPAALDITQSLPRHIVVRHRSTLELGILFIRKGLVVPLHQSRVMLDYHKMTIEQLLWMSLFMARVHRFADASSLVDAVGYEIGDSLSDHVREVVLEWLSDVSPHPAARSLRLAILARFPNVMPPDTGSKLRRDFEAYMFRVTSLPEGLRLTGSDLASLSKVLHLTDGLAQIDLTVGGAHDNWDAVRKTVLSSPRSMHARRWGLQLDDGIWSDYRSSLADGDALALCDQLWSRATINCGGFAVLYQLLSGAIDLKIRNRTTSTSLSAIVSRILLHKRVGLLQTTFPMGAPYWPAEYLGPFCALHCLLTMPDDLEDESAPESAQGSAGRQRRFAHVVLNDQHRTLRDFITAIRFPSLPRDGQGRFVTSSSSSWIPWTRFADTLMDICDMLRERRVEGDADVVVDEPSLFNDSPEELASIPLPVVGSGQRWICADIGSPARTLLAYNSTKDELELPGSANSLTLGDNLYQLLALNWVLKQPDVQPTAATSYVHVLEDIRGVAPATEAGRHAIESLLAEVEQSQTVKPDPLPWRVVQPEGATDRTQLYDRLDKELQAQSARDLSCSHACLRKALSSANRIAPGRLDRTMIEITRGSVIPFDISSLLACWLSSTCIDSIRARNVDAGNGIIEALTAFLVYSTRAAHIESTRAALLAFRNDPQFEQRLSSLLCLRRGSLPPRSTLVDPRVLAFEFFTGLRLRPSQAAVYDQLSAASGSIQAVIAPGSGKSSVIVPLLALSSVATSPASSAVVLVSEQEFHSRREYLTKLFRFCPAMRSARFTAQDQGLTETDLPVYDDSRRPCVLLTVPSSVLVANCDLQLSLVQSCGASGRARLANAFQRSLCIVDNSETCLGRSLRYMHGFRTFPEGGSDRWTVALHIFDGLSADSAPSATRYIQQLNVDIVPAAVAAFNTLHGCVLRLRQDGHSKVPRVDDRVIYENNLLPALIEWVLVWAMAAGICSVTETDVRVIAKPSKIRAYFRADVARALCMQRRAKWDSRAAAALVHARLWLRVTLPHLLTLRYGKDYTRGPHQLLARAMDGSQFRSVDVAIGCTIMTFYEQGLRECDTHALICQMQNDWFHEGSAGRCNRPSDALFEQWTGKSTRSLRSVCLDNNDQIARLHQMISTNLSAIRHFLARQLLPKMIRWPSQELRAHITDLFPRICAIASKPNLVPRRPFRSALPQLAYLCDGHDAKTFSDNLRQWLRNLELQEACEARSNMSHWERVPLLRHLMEKLLSHHDISDSAQLLICGIDERGESRMTMRANMMGDAETSLSRVRAFLSAEQWNDAQADLEALRRLSDDRSGDTPHDGAFRSVFDADYEKERLSLTWTNPTEDSDLVELPLPNKSILLDMFSAQMDNNKRLEKITTRLHVAKAKLPLLVTKNHGNDADIDVILEIAGERAPSAADSPDDISTKSFPIDVRKRLLLLFTEQMQKEVRRIPDILSSCAIPFHLEESRSDLEYCGIIEEAPRQSTKPTLRSQVLHRDEAPAQVVFSRLSDADLEKPISATSFSRLLDGLVGRPRVDTHTFVVLTLREASSLFDAIAQDDHPVWITACLRSVESGAILIKSKRFVPAPFSTTNTALVCARFADARVEASHHDVHILQHILRSSTESQRRQFFVECSGRGNRVRDLCSWGATPLNRLFHFDDASFFTHARANFSKLRAALTLRYGDNVINCFKYIDRNGDGKLSYEELHQSLNELGLGFAPEDLYSLVADLLTNLASMIDFQEFTVQVFDGHVSSNGAVQDANLAVALEKRAADDAKLSTEWNEKMHQEEMRREAAYYELMGEEERKLKLGQLVGSLRQNCSTAINAAKTLMDCERQARPFEALSTKGKQAPVLKSLEAVQQRRNVAAGELSESRNNIAEIKKEISKLDPLFQKGGSLVEKWFVDSEDALGED</sequence>
<feature type="compositionally biased region" description="Low complexity" evidence="2">
    <location>
        <begin position="1178"/>
        <end position="1190"/>
    </location>
</feature>
<organism evidence="4 5">
    <name type="scientific">Plasmodiophora brassicae</name>
    <name type="common">Clubroot disease agent</name>
    <dbReference type="NCBI Taxonomy" id="37360"/>
    <lineage>
        <taxon>Eukaryota</taxon>
        <taxon>Sar</taxon>
        <taxon>Rhizaria</taxon>
        <taxon>Endomyxa</taxon>
        <taxon>Phytomyxea</taxon>
        <taxon>Plasmodiophorida</taxon>
        <taxon>Plasmodiophoridae</taxon>
        <taxon>Plasmodiophora</taxon>
    </lineage>
</organism>
<feature type="region of interest" description="Disordered" evidence="2">
    <location>
        <begin position="1170"/>
        <end position="1213"/>
    </location>
</feature>
<gene>
    <name evidence="4" type="ORF">PBRA_002930</name>
</gene>
<dbReference type="GO" id="GO:0005509">
    <property type="term" value="F:calcium ion binding"/>
    <property type="evidence" value="ECO:0007669"/>
    <property type="project" value="InterPro"/>
</dbReference>
<dbReference type="InterPro" id="IPR018247">
    <property type="entry name" value="EF_Hand_1_Ca_BS"/>
</dbReference>
<keyword evidence="5" id="KW-1185">Reference proteome</keyword>
<dbReference type="Proteomes" id="UP000039324">
    <property type="component" value="Unassembled WGS sequence"/>
</dbReference>
<feature type="domain" description="EF-hand" evidence="3">
    <location>
        <begin position="2999"/>
        <end position="3034"/>
    </location>
</feature>
<dbReference type="PROSITE" id="PS00018">
    <property type="entry name" value="EF_HAND_1"/>
    <property type="match status" value="1"/>
</dbReference>
<evidence type="ECO:0000313" key="4">
    <source>
        <dbReference type="EMBL" id="CEP03170.1"/>
    </source>
</evidence>
<dbReference type="EMBL" id="CDSF01000144">
    <property type="protein sequence ID" value="CEP03170.1"/>
    <property type="molecule type" value="Genomic_DNA"/>
</dbReference>
<dbReference type="Gene3D" id="1.10.238.10">
    <property type="entry name" value="EF-hand"/>
    <property type="match status" value="1"/>
</dbReference>
<evidence type="ECO:0000256" key="2">
    <source>
        <dbReference type="SAM" id="MobiDB-lite"/>
    </source>
</evidence>